<evidence type="ECO:0000313" key="3">
    <source>
        <dbReference type="Proteomes" id="UP001500954"/>
    </source>
</evidence>
<sequence length="421" mass="47657">MIQNKKQTDKIRFKLINNLIVIPVEVNGVTLSFILDTGVSKPIIFNFLNISDTLKIKDTERMSLMGLGEGDSIQVHKSKNNVFKIGEAVKLNQDVYAVIDSNLNLAPRLGVSVHGILGFDLFKDLVVEINYSRQYVRLTEPEAYEYKVCRNCERLNIEFYNSKPYVNAKVKINKKTIPVTLLVDSGGSDALWLFEDETLGINSGDVFFEDFLGHGLNGSVYGKRAKIERFALNNYVFKDINVAYPDSAYIKFARMFKGRNGSIGGSVLKRFNTTIDYRNALITLKKNASFKDKFSHNKSGIELAHKGVHIVKEVKYNKETVKANSDDNSYYSIVDFKKNYNIVLKPSYVVAELRKGSPADRAGVKKGDVVLAINGKRAYELPLQELIHMFYDEDGKRIKLKIVRGGIETLVFSFQLENPFK</sequence>
<name>A0ABP6XH58_9FLAO</name>
<dbReference type="SUPFAM" id="SSF50156">
    <property type="entry name" value="PDZ domain-like"/>
    <property type="match status" value="1"/>
</dbReference>
<reference evidence="3" key="1">
    <citation type="journal article" date="2019" name="Int. J. Syst. Evol. Microbiol.">
        <title>The Global Catalogue of Microorganisms (GCM) 10K type strain sequencing project: providing services to taxonomists for standard genome sequencing and annotation.</title>
        <authorList>
            <consortium name="The Broad Institute Genomics Platform"/>
            <consortium name="The Broad Institute Genome Sequencing Center for Infectious Disease"/>
            <person name="Wu L."/>
            <person name="Ma J."/>
        </authorList>
    </citation>
    <scope>NUCLEOTIDE SEQUENCE [LARGE SCALE GENOMIC DNA]</scope>
    <source>
        <strain evidence="3">JCM 17111</strain>
    </source>
</reference>
<evidence type="ECO:0000313" key="2">
    <source>
        <dbReference type="EMBL" id="GAA3564580.1"/>
    </source>
</evidence>
<dbReference type="Pfam" id="PF17820">
    <property type="entry name" value="PDZ_6"/>
    <property type="match status" value="1"/>
</dbReference>
<dbReference type="SMART" id="SM00228">
    <property type="entry name" value="PDZ"/>
    <property type="match status" value="1"/>
</dbReference>
<dbReference type="Gene3D" id="2.30.42.10">
    <property type="match status" value="1"/>
</dbReference>
<organism evidence="2 3">
    <name type="scientific">Snuella lapsa</name>
    <dbReference type="NCBI Taxonomy" id="870481"/>
    <lineage>
        <taxon>Bacteria</taxon>
        <taxon>Pseudomonadati</taxon>
        <taxon>Bacteroidota</taxon>
        <taxon>Flavobacteriia</taxon>
        <taxon>Flavobacteriales</taxon>
        <taxon>Flavobacteriaceae</taxon>
        <taxon>Snuella</taxon>
    </lineage>
</organism>
<accession>A0ABP6XH58</accession>
<dbReference type="Proteomes" id="UP001500954">
    <property type="component" value="Unassembled WGS sequence"/>
</dbReference>
<gene>
    <name evidence="2" type="ORF">GCM10022395_13840</name>
</gene>
<dbReference type="InterPro" id="IPR001478">
    <property type="entry name" value="PDZ"/>
</dbReference>
<feature type="domain" description="PDZ" evidence="1">
    <location>
        <begin position="349"/>
        <end position="406"/>
    </location>
</feature>
<comment type="caution">
    <text evidence="2">The sequence shown here is derived from an EMBL/GenBank/DDBJ whole genome shotgun (WGS) entry which is preliminary data.</text>
</comment>
<dbReference type="InterPro" id="IPR021109">
    <property type="entry name" value="Peptidase_aspartic_dom_sf"/>
</dbReference>
<dbReference type="Pfam" id="PF13650">
    <property type="entry name" value="Asp_protease_2"/>
    <property type="match status" value="1"/>
</dbReference>
<protein>
    <recommendedName>
        <fullName evidence="1">PDZ domain-containing protein</fullName>
    </recommendedName>
</protein>
<keyword evidence="3" id="KW-1185">Reference proteome</keyword>
<dbReference type="PROSITE" id="PS50106">
    <property type="entry name" value="PDZ"/>
    <property type="match status" value="1"/>
</dbReference>
<dbReference type="EMBL" id="BAABCY010000035">
    <property type="protein sequence ID" value="GAA3564580.1"/>
    <property type="molecule type" value="Genomic_DNA"/>
</dbReference>
<evidence type="ECO:0000259" key="1">
    <source>
        <dbReference type="PROSITE" id="PS50106"/>
    </source>
</evidence>
<dbReference type="Gene3D" id="2.40.70.10">
    <property type="entry name" value="Acid Proteases"/>
    <property type="match status" value="2"/>
</dbReference>
<proteinExistence type="predicted"/>
<dbReference type="InterPro" id="IPR041489">
    <property type="entry name" value="PDZ_6"/>
</dbReference>
<dbReference type="InterPro" id="IPR036034">
    <property type="entry name" value="PDZ_sf"/>
</dbReference>